<dbReference type="SUPFAM" id="SSF52821">
    <property type="entry name" value="Rhodanese/Cell cycle control phosphatase"/>
    <property type="match status" value="1"/>
</dbReference>
<dbReference type="EMBL" id="JAAAMJ010000007">
    <property type="protein sequence ID" value="NDV87250.1"/>
    <property type="molecule type" value="Genomic_DNA"/>
</dbReference>
<accession>A0A6L9MID9</accession>
<feature type="domain" description="Rhodanese" evidence="2">
    <location>
        <begin position="134"/>
        <end position="195"/>
    </location>
</feature>
<organism evidence="3 4">
    <name type="scientific">Aurantimonas aggregata</name>
    <dbReference type="NCBI Taxonomy" id="2047720"/>
    <lineage>
        <taxon>Bacteria</taxon>
        <taxon>Pseudomonadati</taxon>
        <taxon>Pseudomonadota</taxon>
        <taxon>Alphaproteobacteria</taxon>
        <taxon>Hyphomicrobiales</taxon>
        <taxon>Aurantimonadaceae</taxon>
        <taxon>Aurantimonas</taxon>
    </lineage>
</organism>
<dbReference type="CDD" id="cd00158">
    <property type="entry name" value="RHOD"/>
    <property type="match status" value="1"/>
</dbReference>
<reference evidence="3 4" key="1">
    <citation type="submission" date="2020-01" db="EMBL/GenBank/DDBJ databases">
        <title>Genomes of bacteria type strains.</title>
        <authorList>
            <person name="Chen J."/>
            <person name="Zhu S."/>
            <person name="Chen J."/>
        </authorList>
    </citation>
    <scope>NUCLEOTIDE SEQUENCE [LARGE SCALE GENOMIC DNA]</scope>
    <source>
        <strain evidence="3 4">KCTC 52919</strain>
    </source>
</reference>
<evidence type="ECO:0000313" key="4">
    <source>
        <dbReference type="Proteomes" id="UP000476332"/>
    </source>
</evidence>
<dbReference type="AlphaFoldDB" id="A0A6L9MID9"/>
<dbReference type="Proteomes" id="UP000476332">
    <property type="component" value="Unassembled WGS sequence"/>
</dbReference>
<keyword evidence="1" id="KW-0732">Signal</keyword>
<feature type="signal peptide" evidence="1">
    <location>
        <begin position="1"/>
        <end position="34"/>
    </location>
</feature>
<dbReference type="NCBIfam" id="TIGR03865">
    <property type="entry name" value="PQQ_CXXCW"/>
    <property type="match status" value="1"/>
</dbReference>
<dbReference type="PROSITE" id="PS50206">
    <property type="entry name" value="RHODANESE_3"/>
    <property type="match status" value="1"/>
</dbReference>
<evidence type="ECO:0000256" key="1">
    <source>
        <dbReference type="SAM" id="SignalP"/>
    </source>
</evidence>
<sequence length="204" mass="22106">MNRPRPAQMRRAAAGFAVVLIALFMSGYASTARAAEAATTATPPVTEPDDYRMDDYRAPVPSTLAGGTVVDTAAAKALHDRGVPFIDVLPRPPRPQNLPEDTIWRPNPRENIPGSLWLVDTGYGALAPVMERYFFDGLAAATVGDRAAPVVIYCQRDCWMSWNAARRAIAAGYTAVHWYPDGTEGWAEAGLPLVAAEPEPRPDE</sequence>
<dbReference type="Gene3D" id="3.40.250.10">
    <property type="entry name" value="Rhodanese-like domain"/>
    <property type="match status" value="1"/>
</dbReference>
<dbReference type="InterPro" id="IPR001763">
    <property type="entry name" value="Rhodanese-like_dom"/>
</dbReference>
<name>A0A6L9MID9_9HYPH</name>
<dbReference type="InterPro" id="IPR022376">
    <property type="entry name" value="PQQ_CXXCW"/>
</dbReference>
<dbReference type="Pfam" id="PF00581">
    <property type="entry name" value="Rhodanese"/>
    <property type="match status" value="1"/>
</dbReference>
<proteinExistence type="predicted"/>
<feature type="chain" id="PRO_5026979303" evidence="1">
    <location>
        <begin position="35"/>
        <end position="204"/>
    </location>
</feature>
<evidence type="ECO:0000259" key="2">
    <source>
        <dbReference type="PROSITE" id="PS50206"/>
    </source>
</evidence>
<keyword evidence="4" id="KW-1185">Reference proteome</keyword>
<evidence type="ECO:0000313" key="3">
    <source>
        <dbReference type="EMBL" id="NDV87250.1"/>
    </source>
</evidence>
<dbReference type="InterPro" id="IPR036873">
    <property type="entry name" value="Rhodanese-like_dom_sf"/>
</dbReference>
<protein>
    <submittedName>
        <fullName evidence="3">PQQ-dependent catabolism-associated CXXCW motif protein</fullName>
    </submittedName>
</protein>
<gene>
    <name evidence="3" type="ORF">GTW51_11125</name>
</gene>
<comment type="caution">
    <text evidence="3">The sequence shown here is derived from an EMBL/GenBank/DDBJ whole genome shotgun (WGS) entry which is preliminary data.</text>
</comment>